<name>A0A7C9F6K9_OPUST</name>
<reference evidence="1" key="2">
    <citation type="submission" date="2020-07" db="EMBL/GenBank/DDBJ databases">
        <authorList>
            <person name="Vera ALvarez R."/>
            <person name="Arias-Moreno D.M."/>
            <person name="Jimenez-Jacinto V."/>
            <person name="Jimenez-Bremont J.F."/>
            <person name="Swaminathan K."/>
            <person name="Moose S.P."/>
            <person name="Guerrero-Gonzalez M.L."/>
            <person name="Marino-Ramirez L."/>
            <person name="Landsman D."/>
            <person name="Rodriguez-Kessler M."/>
            <person name="Delgado-Sanchez P."/>
        </authorList>
    </citation>
    <scope>NUCLEOTIDE SEQUENCE</scope>
    <source>
        <tissue evidence="1">Cladode</tissue>
    </source>
</reference>
<dbReference type="EMBL" id="GISG01255884">
    <property type="protein sequence ID" value="MBA4672604.1"/>
    <property type="molecule type" value="Transcribed_RNA"/>
</dbReference>
<proteinExistence type="predicted"/>
<organism evidence="1">
    <name type="scientific">Opuntia streptacantha</name>
    <name type="common">Prickly pear cactus</name>
    <name type="synonym">Opuntia cardona</name>
    <dbReference type="NCBI Taxonomy" id="393608"/>
    <lineage>
        <taxon>Eukaryota</taxon>
        <taxon>Viridiplantae</taxon>
        <taxon>Streptophyta</taxon>
        <taxon>Embryophyta</taxon>
        <taxon>Tracheophyta</taxon>
        <taxon>Spermatophyta</taxon>
        <taxon>Magnoliopsida</taxon>
        <taxon>eudicotyledons</taxon>
        <taxon>Gunneridae</taxon>
        <taxon>Pentapetalae</taxon>
        <taxon>Caryophyllales</taxon>
        <taxon>Cactineae</taxon>
        <taxon>Cactaceae</taxon>
        <taxon>Opuntioideae</taxon>
        <taxon>Opuntia</taxon>
    </lineage>
</organism>
<sequence length="112" mass="12649">MYAADNSKFHLMQPLSRCEAQEHWNVYAFSRLGLTYKCEIEFIYKSMFVLSQLYSLYKHPCTLSPIDSLRASQSFLSVSPCNLNPRCSKASPVGGLIAYGSLNSWIPQESGK</sequence>
<reference evidence="1" key="1">
    <citation type="journal article" date="2013" name="J. Plant Res.">
        <title>Effect of fungi and light on seed germination of three Opuntia species from semiarid lands of central Mexico.</title>
        <authorList>
            <person name="Delgado-Sanchez P."/>
            <person name="Jimenez-Bremont J.F."/>
            <person name="Guerrero-Gonzalez Mde L."/>
            <person name="Flores J."/>
        </authorList>
    </citation>
    <scope>NUCLEOTIDE SEQUENCE</scope>
    <source>
        <tissue evidence="1">Cladode</tissue>
    </source>
</reference>
<evidence type="ECO:0000313" key="1">
    <source>
        <dbReference type="EMBL" id="MBA4672604.1"/>
    </source>
</evidence>
<protein>
    <submittedName>
        <fullName evidence="1">Uncharacterized protein</fullName>
    </submittedName>
</protein>
<dbReference type="AlphaFoldDB" id="A0A7C9F6K9"/>
<accession>A0A7C9F6K9</accession>